<dbReference type="RefSeq" id="XP_060447005.1">
    <property type="nucleotide sequence ID" value="XM_060582629.1"/>
</dbReference>
<dbReference type="GeneID" id="85467491"/>
<keyword evidence="1" id="KW-0812">Transmembrane</keyword>
<proteinExistence type="predicted"/>
<organism evidence="2 3">
    <name type="scientific">Colletotrichum phormii</name>
    <dbReference type="NCBI Taxonomy" id="359342"/>
    <lineage>
        <taxon>Eukaryota</taxon>
        <taxon>Fungi</taxon>
        <taxon>Dikarya</taxon>
        <taxon>Ascomycota</taxon>
        <taxon>Pezizomycotina</taxon>
        <taxon>Sordariomycetes</taxon>
        <taxon>Hypocreomycetidae</taxon>
        <taxon>Glomerellales</taxon>
        <taxon>Glomerellaceae</taxon>
        <taxon>Colletotrichum</taxon>
        <taxon>Colletotrichum acutatum species complex</taxon>
    </lineage>
</organism>
<keyword evidence="1" id="KW-1133">Transmembrane helix</keyword>
<name>A0AAI9ZUI8_9PEZI</name>
<protein>
    <submittedName>
        <fullName evidence="2">Uncharacterized protein</fullName>
    </submittedName>
</protein>
<sequence>MFGLCAVLVSLGGTLMQIIGVYRTNICFINAHHWLEPKERRPPVMLSVNSREMIESATTYWKPVAIGAMVFVAVISFGGWWYQKRMRDLFVTLVETIDMVEFECEWPFRPRPTQGTMTNGAIDVQQD</sequence>
<feature type="transmembrane region" description="Helical" evidence="1">
    <location>
        <begin position="60"/>
        <end position="82"/>
    </location>
</feature>
<dbReference type="Proteomes" id="UP001243989">
    <property type="component" value="Unassembled WGS sequence"/>
</dbReference>
<evidence type="ECO:0000313" key="2">
    <source>
        <dbReference type="EMBL" id="KAK1638398.1"/>
    </source>
</evidence>
<reference evidence="2" key="1">
    <citation type="submission" date="2021-06" db="EMBL/GenBank/DDBJ databases">
        <title>Comparative genomics, transcriptomics and evolutionary studies reveal genomic signatures of adaptation to plant cell wall in hemibiotrophic fungi.</title>
        <authorList>
            <consortium name="DOE Joint Genome Institute"/>
            <person name="Baroncelli R."/>
            <person name="Diaz J.F."/>
            <person name="Benocci T."/>
            <person name="Peng M."/>
            <person name="Battaglia E."/>
            <person name="Haridas S."/>
            <person name="Andreopoulos W."/>
            <person name="Labutti K."/>
            <person name="Pangilinan J."/>
            <person name="Floch G.L."/>
            <person name="Makela M.R."/>
            <person name="Henrissat B."/>
            <person name="Grigoriev I.V."/>
            <person name="Crouch J.A."/>
            <person name="De Vries R.P."/>
            <person name="Sukno S.A."/>
            <person name="Thon M.R."/>
        </authorList>
    </citation>
    <scope>NUCLEOTIDE SEQUENCE</scope>
    <source>
        <strain evidence="2">CBS 102054</strain>
    </source>
</reference>
<comment type="caution">
    <text evidence="2">The sequence shown here is derived from an EMBL/GenBank/DDBJ whole genome shotgun (WGS) entry which is preliminary data.</text>
</comment>
<keyword evidence="3" id="KW-1185">Reference proteome</keyword>
<keyword evidence="1" id="KW-0472">Membrane</keyword>
<dbReference type="EMBL" id="JAHMHQ010000007">
    <property type="protein sequence ID" value="KAK1638398.1"/>
    <property type="molecule type" value="Genomic_DNA"/>
</dbReference>
<evidence type="ECO:0000256" key="1">
    <source>
        <dbReference type="SAM" id="Phobius"/>
    </source>
</evidence>
<evidence type="ECO:0000313" key="3">
    <source>
        <dbReference type="Proteomes" id="UP001243989"/>
    </source>
</evidence>
<gene>
    <name evidence="2" type="ORF">BDP81DRAFT_207383</name>
</gene>
<accession>A0AAI9ZUI8</accession>
<dbReference type="AlphaFoldDB" id="A0AAI9ZUI8"/>